<keyword evidence="1" id="KW-0732">Signal</keyword>
<dbReference type="EMBL" id="PIQC01000009">
    <property type="protein sequence ID" value="RUO64811.1"/>
    <property type="molecule type" value="Genomic_DNA"/>
</dbReference>
<gene>
    <name evidence="2" type="ORF">CWI78_11595</name>
</gene>
<dbReference type="InterPro" id="IPR032466">
    <property type="entry name" value="Metal_Hydrolase"/>
</dbReference>
<dbReference type="PANTHER" id="PTHR10443:SF12">
    <property type="entry name" value="DIPEPTIDASE"/>
    <property type="match status" value="1"/>
</dbReference>
<dbReference type="GO" id="GO:0006508">
    <property type="term" value="P:proteolysis"/>
    <property type="evidence" value="ECO:0007669"/>
    <property type="project" value="InterPro"/>
</dbReference>
<dbReference type="SUPFAM" id="SSF51556">
    <property type="entry name" value="Metallo-dependent hydrolases"/>
    <property type="match status" value="1"/>
</dbReference>
<dbReference type="AlphaFoldDB" id="A0A432YSY9"/>
<dbReference type="Pfam" id="PF01244">
    <property type="entry name" value="Peptidase_M19"/>
    <property type="match status" value="1"/>
</dbReference>
<dbReference type="PROSITE" id="PS51365">
    <property type="entry name" value="RENAL_DIPEPTIDASE_2"/>
    <property type="match status" value="1"/>
</dbReference>
<name>A0A432YSY9_9GAMM</name>
<dbReference type="PANTHER" id="PTHR10443">
    <property type="entry name" value="MICROSOMAL DIPEPTIDASE"/>
    <property type="match status" value="1"/>
</dbReference>
<proteinExistence type="predicted"/>
<comment type="caution">
    <text evidence="2">The sequence shown here is derived from an EMBL/GenBank/DDBJ whole genome shotgun (WGS) entry which is preliminary data.</text>
</comment>
<keyword evidence="3" id="KW-1185">Reference proteome</keyword>
<dbReference type="CDD" id="cd01301">
    <property type="entry name" value="rDP_like"/>
    <property type="match status" value="1"/>
</dbReference>
<protein>
    <submittedName>
        <fullName evidence="2">Peptidase M19</fullName>
    </submittedName>
</protein>
<feature type="signal peptide" evidence="1">
    <location>
        <begin position="1"/>
        <end position="20"/>
    </location>
</feature>
<dbReference type="InterPro" id="IPR008257">
    <property type="entry name" value="Pept_M19"/>
</dbReference>
<dbReference type="Gene3D" id="3.20.20.140">
    <property type="entry name" value="Metal-dependent hydrolases"/>
    <property type="match status" value="1"/>
</dbReference>
<accession>A0A432YSY9</accession>
<evidence type="ECO:0000313" key="2">
    <source>
        <dbReference type="EMBL" id="RUO64811.1"/>
    </source>
</evidence>
<evidence type="ECO:0000256" key="1">
    <source>
        <dbReference type="SAM" id="SignalP"/>
    </source>
</evidence>
<dbReference type="PROSITE" id="PS51257">
    <property type="entry name" value="PROKAR_LIPOPROTEIN"/>
    <property type="match status" value="1"/>
</dbReference>
<dbReference type="OrthoDB" id="9804920at2"/>
<dbReference type="RefSeq" id="WP_126782958.1">
    <property type="nucleotide sequence ID" value="NZ_PIQC01000009.1"/>
</dbReference>
<evidence type="ECO:0000313" key="3">
    <source>
        <dbReference type="Proteomes" id="UP000288058"/>
    </source>
</evidence>
<reference evidence="3" key="1">
    <citation type="journal article" date="2018" name="Front. Microbiol.">
        <title>Genome-Based Analysis Reveals the Taxonomy and Diversity of the Family Idiomarinaceae.</title>
        <authorList>
            <person name="Liu Y."/>
            <person name="Lai Q."/>
            <person name="Shao Z."/>
        </authorList>
    </citation>
    <scope>NUCLEOTIDE SEQUENCE [LARGE SCALE GENOMIC DNA]</scope>
    <source>
        <strain evidence="3">R22</strain>
    </source>
</reference>
<dbReference type="GO" id="GO:0070573">
    <property type="term" value="F:metallodipeptidase activity"/>
    <property type="evidence" value="ECO:0007669"/>
    <property type="project" value="InterPro"/>
</dbReference>
<feature type="chain" id="PRO_5019278930" evidence="1">
    <location>
        <begin position="21"/>
        <end position="407"/>
    </location>
</feature>
<organism evidence="2 3">
    <name type="scientific">Idiomarina ramblicola</name>
    <dbReference type="NCBI Taxonomy" id="263724"/>
    <lineage>
        <taxon>Bacteria</taxon>
        <taxon>Pseudomonadati</taxon>
        <taxon>Pseudomonadota</taxon>
        <taxon>Gammaproteobacteria</taxon>
        <taxon>Alteromonadales</taxon>
        <taxon>Idiomarinaceae</taxon>
        <taxon>Idiomarina</taxon>
    </lineage>
</organism>
<dbReference type="Proteomes" id="UP000288058">
    <property type="component" value="Unassembled WGS sequence"/>
</dbReference>
<sequence>MFKSLIAASVLAVITGCATAAQPAEGSPEQAKYTASDKAERLAKQYLLIDTHIDVPYRIHDKWENVTEATEEGDFDYPRAVEGGLDAPFMSIYIPASYEESGGSIQLAHELIDGMEALVGRAPDKFAMAYSTDDIRRNKEQGLMSIALGMENGTPIEGDLDNLHMFYERGIRYITLAHSLSNHISDSSYDIRRQWDGLSPFGKELVKEMNKVGVMVDVSHISDDAFYQAVDISEAPVIASHSSLRSYTPGFERNMSDDMLKALAENEGVIQINFGSSFLAEQANRYRDMMKKRISAVKEQYGEDSDEAKRRIKDIEANNPYPFATLDTVLDHIDHVRDLIGVEHIGVGSDYDGVGDSLPVGLKDVSTYPNLVQGLMDRGYSDKEVEMILGGNLMRVWQQVEDYAKIH</sequence>